<keyword evidence="2" id="KW-1185">Reference proteome</keyword>
<evidence type="ECO:0000313" key="1">
    <source>
        <dbReference type="EMBL" id="TFK61160.1"/>
    </source>
</evidence>
<reference evidence="1 2" key="1">
    <citation type="journal article" date="2019" name="Nat. Ecol. Evol.">
        <title>Megaphylogeny resolves global patterns of mushroom evolution.</title>
        <authorList>
            <person name="Varga T."/>
            <person name="Krizsan K."/>
            <person name="Foldi C."/>
            <person name="Dima B."/>
            <person name="Sanchez-Garcia M."/>
            <person name="Sanchez-Ramirez S."/>
            <person name="Szollosi G.J."/>
            <person name="Szarkandi J.G."/>
            <person name="Papp V."/>
            <person name="Albert L."/>
            <person name="Andreopoulos W."/>
            <person name="Angelini C."/>
            <person name="Antonin V."/>
            <person name="Barry K.W."/>
            <person name="Bougher N.L."/>
            <person name="Buchanan P."/>
            <person name="Buyck B."/>
            <person name="Bense V."/>
            <person name="Catcheside P."/>
            <person name="Chovatia M."/>
            <person name="Cooper J."/>
            <person name="Damon W."/>
            <person name="Desjardin D."/>
            <person name="Finy P."/>
            <person name="Geml J."/>
            <person name="Haridas S."/>
            <person name="Hughes K."/>
            <person name="Justo A."/>
            <person name="Karasinski D."/>
            <person name="Kautmanova I."/>
            <person name="Kiss B."/>
            <person name="Kocsube S."/>
            <person name="Kotiranta H."/>
            <person name="LaButti K.M."/>
            <person name="Lechner B.E."/>
            <person name="Liimatainen K."/>
            <person name="Lipzen A."/>
            <person name="Lukacs Z."/>
            <person name="Mihaltcheva S."/>
            <person name="Morgado L.N."/>
            <person name="Niskanen T."/>
            <person name="Noordeloos M.E."/>
            <person name="Ohm R.A."/>
            <person name="Ortiz-Santana B."/>
            <person name="Ovrebo C."/>
            <person name="Racz N."/>
            <person name="Riley R."/>
            <person name="Savchenko A."/>
            <person name="Shiryaev A."/>
            <person name="Soop K."/>
            <person name="Spirin V."/>
            <person name="Szebenyi C."/>
            <person name="Tomsovsky M."/>
            <person name="Tulloss R.E."/>
            <person name="Uehling J."/>
            <person name="Grigoriev I.V."/>
            <person name="Vagvolgyi C."/>
            <person name="Papp T."/>
            <person name="Martin F.M."/>
            <person name="Miettinen O."/>
            <person name="Hibbett D.S."/>
            <person name="Nagy L.G."/>
        </authorList>
    </citation>
    <scope>NUCLEOTIDE SEQUENCE [LARGE SCALE GENOMIC DNA]</scope>
    <source>
        <strain evidence="1 2">NL-1719</strain>
    </source>
</reference>
<name>A0ACD3A6X7_9AGAR</name>
<dbReference type="EMBL" id="ML208688">
    <property type="protein sequence ID" value="TFK61160.1"/>
    <property type="molecule type" value="Genomic_DNA"/>
</dbReference>
<organism evidence="1 2">
    <name type="scientific">Pluteus cervinus</name>
    <dbReference type="NCBI Taxonomy" id="181527"/>
    <lineage>
        <taxon>Eukaryota</taxon>
        <taxon>Fungi</taxon>
        <taxon>Dikarya</taxon>
        <taxon>Basidiomycota</taxon>
        <taxon>Agaricomycotina</taxon>
        <taxon>Agaricomycetes</taxon>
        <taxon>Agaricomycetidae</taxon>
        <taxon>Agaricales</taxon>
        <taxon>Pluteineae</taxon>
        <taxon>Pluteaceae</taxon>
        <taxon>Pluteus</taxon>
    </lineage>
</organism>
<sequence length="260" mass="29553">MADDNEQPGLRQLWLEGIEVNLTSGRPNKKLELVVGIGETVFKHPLGKKEQVRWEGHRLCSKELMLTVEVQRPRFILFRLFRKPVQLAHFEVPLSTVDKSTITLSDASRGAGVKLSFAGVEDKDKKNDTARIRENVKEAKEKTDEKQRDNILNKIASARDLINSIGDHVKDLHPALAVFNAALQRFTDACAKRQEAWKAAGNLMEEFEMLLSITERVDVLKERRESREALNSMLQLIAEITDYICNHGETVIDMTHLQIS</sequence>
<proteinExistence type="predicted"/>
<accession>A0ACD3A6X7</accession>
<dbReference type="Proteomes" id="UP000308600">
    <property type="component" value="Unassembled WGS sequence"/>
</dbReference>
<protein>
    <submittedName>
        <fullName evidence="1">Uncharacterized protein</fullName>
    </submittedName>
</protein>
<evidence type="ECO:0000313" key="2">
    <source>
        <dbReference type="Proteomes" id="UP000308600"/>
    </source>
</evidence>
<gene>
    <name evidence="1" type="ORF">BDN72DRAFT_477357</name>
</gene>